<protein>
    <submittedName>
        <fullName evidence="1">Uncharacterized protein</fullName>
    </submittedName>
</protein>
<organism evidence="1 2">
    <name type="scientific">Neolentinus lepideus HHB14362 ss-1</name>
    <dbReference type="NCBI Taxonomy" id="1314782"/>
    <lineage>
        <taxon>Eukaryota</taxon>
        <taxon>Fungi</taxon>
        <taxon>Dikarya</taxon>
        <taxon>Basidiomycota</taxon>
        <taxon>Agaricomycotina</taxon>
        <taxon>Agaricomycetes</taxon>
        <taxon>Gloeophyllales</taxon>
        <taxon>Gloeophyllaceae</taxon>
        <taxon>Neolentinus</taxon>
    </lineage>
</organism>
<gene>
    <name evidence="1" type="ORF">NEOLEDRAFT_1031957</name>
</gene>
<keyword evidence="2" id="KW-1185">Reference proteome</keyword>
<dbReference type="AlphaFoldDB" id="A0A165SW91"/>
<sequence>IGGIFTSLSEQFHYRVFDFDKVVCKWVGNLRSILLTEYNIFNNLQMSHLSDHG</sequence>
<dbReference type="InParanoid" id="A0A165SW91"/>
<reference evidence="1 2" key="1">
    <citation type="journal article" date="2016" name="Mol. Biol. Evol.">
        <title>Comparative Genomics of Early-Diverging Mushroom-Forming Fungi Provides Insights into the Origins of Lignocellulose Decay Capabilities.</title>
        <authorList>
            <person name="Nagy L.G."/>
            <person name="Riley R."/>
            <person name="Tritt A."/>
            <person name="Adam C."/>
            <person name="Daum C."/>
            <person name="Floudas D."/>
            <person name="Sun H."/>
            <person name="Yadav J.S."/>
            <person name="Pangilinan J."/>
            <person name="Larsson K.H."/>
            <person name="Matsuura K."/>
            <person name="Barry K."/>
            <person name="Labutti K."/>
            <person name="Kuo R."/>
            <person name="Ohm R.A."/>
            <person name="Bhattacharya S.S."/>
            <person name="Shirouzu T."/>
            <person name="Yoshinaga Y."/>
            <person name="Martin F.M."/>
            <person name="Grigoriev I.V."/>
            <person name="Hibbett D.S."/>
        </authorList>
    </citation>
    <scope>NUCLEOTIDE SEQUENCE [LARGE SCALE GENOMIC DNA]</scope>
    <source>
        <strain evidence="1 2">HHB14362 ss-1</strain>
    </source>
</reference>
<name>A0A165SW91_9AGAM</name>
<feature type="non-terminal residue" evidence="1">
    <location>
        <position position="1"/>
    </location>
</feature>
<dbReference type="OrthoDB" id="2655894at2759"/>
<accession>A0A165SW91</accession>
<dbReference type="EMBL" id="KV425570">
    <property type="protein sequence ID" value="KZT25771.1"/>
    <property type="molecule type" value="Genomic_DNA"/>
</dbReference>
<feature type="non-terminal residue" evidence="1">
    <location>
        <position position="53"/>
    </location>
</feature>
<proteinExistence type="predicted"/>
<evidence type="ECO:0000313" key="2">
    <source>
        <dbReference type="Proteomes" id="UP000076761"/>
    </source>
</evidence>
<evidence type="ECO:0000313" key="1">
    <source>
        <dbReference type="EMBL" id="KZT25771.1"/>
    </source>
</evidence>
<dbReference type="Proteomes" id="UP000076761">
    <property type="component" value="Unassembled WGS sequence"/>
</dbReference>